<keyword evidence="4" id="KW-0378">Hydrolase</keyword>
<comment type="similarity">
    <text evidence="1">Belongs to the glycosyl hydrolase 16 family.</text>
</comment>
<keyword evidence="5" id="KW-1185">Reference proteome</keyword>
<dbReference type="Pfam" id="PF00722">
    <property type="entry name" value="Glyco_hydro_16"/>
    <property type="match status" value="1"/>
</dbReference>
<protein>
    <submittedName>
        <fullName evidence="4">Glycoside hydrolase family 16 protein</fullName>
    </submittedName>
</protein>
<organism evidence="4 5">
    <name type="scientific">Corallococcus carmarthensis</name>
    <dbReference type="NCBI Taxonomy" id="2316728"/>
    <lineage>
        <taxon>Bacteria</taxon>
        <taxon>Pseudomonadati</taxon>
        <taxon>Myxococcota</taxon>
        <taxon>Myxococcia</taxon>
        <taxon>Myxococcales</taxon>
        <taxon>Cystobacterineae</taxon>
        <taxon>Myxococcaceae</taxon>
        <taxon>Corallococcus</taxon>
    </lineage>
</organism>
<evidence type="ECO:0000259" key="3">
    <source>
        <dbReference type="PROSITE" id="PS51762"/>
    </source>
</evidence>
<feature type="chain" id="PRO_5017393227" evidence="2">
    <location>
        <begin position="24"/>
        <end position="287"/>
    </location>
</feature>
<name>A0A3A8K5B8_9BACT</name>
<dbReference type="InterPro" id="IPR000757">
    <property type="entry name" value="Beta-glucanase-like"/>
</dbReference>
<dbReference type="AlphaFoldDB" id="A0A3A8K5B8"/>
<dbReference type="EMBL" id="RAWE01000053">
    <property type="protein sequence ID" value="RKH02507.1"/>
    <property type="molecule type" value="Genomic_DNA"/>
</dbReference>
<dbReference type="Proteomes" id="UP000268313">
    <property type="component" value="Unassembled WGS sequence"/>
</dbReference>
<dbReference type="OrthoDB" id="9809583at2"/>
<dbReference type="Gene3D" id="2.60.120.200">
    <property type="match status" value="1"/>
</dbReference>
<dbReference type="GO" id="GO:0005975">
    <property type="term" value="P:carbohydrate metabolic process"/>
    <property type="evidence" value="ECO:0007669"/>
    <property type="project" value="InterPro"/>
</dbReference>
<dbReference type="InterPro" id="IPR013320">
    <property type="entry name" value="ConA-like_dom_sf"/>
</dbReference>
<sequence>MTSRRRVLALALAGLGMASCDPAAGLDNKQNEIPTPITEQPGTGWEVVWQDEFDGPAGSLPSKERWVPDVGGDGWGNGQFEYNTARAENAQLDGEGHLAIIARKERYGGNDYTSARLTTKNRYSKAYGRVEARIQLPTGRGLWPAFWLLGADVDSVGWPECGEIDIMEHKGQIPSIVSSAVHGPGYSGGGNIGRQHSVSGPPLAADFHLYAVEWEPELLRFIVDDTVFFEVTPKSLPAGRKWVYDHPHFIILNVAVGGSFVGPPDSKTVFPQTMKVDYVRVYERAAQ</sequence>
<dbReference type="SUPFAM" id="SSF49899">
    <property type="entry name" value="Concanavalin A-like lectins/glucanases"/>
    <property type="match status" value="1"/>
</dbReference>
<reference evidence="5" key="1">
    <citation type="submission" date="2018-09" db="EMBL/GenBank/DDBJ databases">
        <authorList>
            <person name="Livingstone P.G."/>
            <person name="Whitworth D.E."/>
        </authorList>
    </citation>
    <scope>NUCLEOTIDE SEQUENCE [LARGE SCALE GENOMIC DNA]</scope>
    <source>
        <strain evidence="5">CA043D</strain>
    </source>
</reference>
<evidence type="ECO:0000313" key="5">
    <source>
        <dbReference type="Proteomes" id="UP000268313"/>
    </source>
</evidence>
<keyword evidence="2" id="KW-0732">Signal</keyword>
<accession>A0A3A8K5B8</accession>
<dbReference type="PROSITE" id="PS51257">
    <property type="entry name" value="PROKAR_LIPOPROTEIN"/>
    <property type="match status" value="1"/>
</dbReference>
<gene>
    <name evidence="4" type="ORF">D7X32_16725</name>
</gene>
<evidence type="ECO:0000256" key="1">
    <source>
        <dbReference type="ARBA" id="ARBA00006865"/>
    </source>
</evidence>
<dbReference type="RefSeq" id="WP_120603546.1">
    <property type="nucleotide sequence ID" value="NZ_RAWE01000053.1"/>
</dbReference>
<dbReference type="PROSITE" id="PS51762">
    <property type="entry name" value="GH16_2"/>
    <property type="match status" value="1"/>
</dbReference>
<evidence type="ECO:0000256" key="2">
    <source>
        <dbReference type="SAM" id="SignalP"/>
    </source>
</evidence>
<comment type="caution">
    <text evidence="4">The sequence shown here is derived from an EMBL/GenBank/DDBJ whole genome shotgun (WGS) entry which is preliminary data.</text>
</comment>
<dbReference type="GO" id="GO:0004553">
    <property type="term" value="F:hydrolase activity, hydrolyzing O-glycosyl compounds"/>
    <property type="evidence" value="ECO:0007669"/>
    <property type="project" value="InterPro"/>
</dbReference>
<evidence type="ECO:0000313" key="4">
    <source>
        <dbReference type="EMBL" id="RKH02507.1"/>
    </source>
</evidence>
<dbReference type="InterPro" id="IPR050546">
    <property type="entry name" value="Glycosyl_Hydrlase_16"/>
</dbReference>
<dbReference type="CDD" id="cd08023">
    <property type="entry name" value="GH16_laminarinase_like"/>
    <property type="match status" value="1"/>
</dbReference>
<feature type="signal peptide" evidence="2">
    <location>
        <begin position="1"/>
        <end position="23"/>
    </location>
</feature>
<dbReference type="PANTHER" id="PTHR10963:SF55">
    <property type="entry name" value="GLYCOSIDE HYDROLASE FAMILY 16 PROTEIN"/>
    <property type="match status" value="1"/>
</dbReference>
<proteinExistence type="inferred from homology"/>
<dbReference type="PANTHER" id="PTHR10963">
    <property type="entry name" value="GLYCOSYL HYDROLASE-RELATED"/>
    <property type="match status" value="1"/>
</dbReference>
<feature type="domain" description="GH16" evidence="3">
    <location>
        <begin position="28"/>
        <end position="287"/>
    </location>
</feature>